<dbReference type="Proteomes" id="UP001601521">
    <property type="component" value="Unassembled WGS sequence"/>
</dbReference>
<protein>
    <submittedName>
        <fullName evidence="1">Uncharacterized protein</fullName>
    </submittedName>
</protein>
<evidence type="ECO:0000313" key="2">
    <source>
        <dbReference type="Proteomes" id="UP001601521"/>
    </source>
</evidence>
<proteinExistence type="predicted"/>
<gene>
    <name evidence="1" type="ORF">ACFYTH_35515</name>
</gene>
<dbReference type="EMBL" id="JBIALX010000038">
    <property type="protein sequence ID" value="MFF0458681.1"/>
    <property type="molecule type" value="Genomic_DNA"/>
</dbReference>
<keyword evidence="2" id="KW-1185">Reference proteome</keyword>
<sequence length="226" mass="24727">MPDLRAIVIEDTTIQSGLPNYREMSRAFHGKAGRDRGAHFILTMGTALAEVHRSHKINPYDPSGTAKIRAELASLIDRWIATNLPGRPGWAGPTRSIGSLADEMAAAQVDADHRREACRSVGQDDVHAVHHRLGALATEWMDLIGEIAEAQPYRTGVDIQGQEDGVQDELPQRIPGTHYIYPVSPQDPPPFELLVWVAAAVERWELGIRAAPPAVPSATIDDAQQQ</sequence>
<reference evidence="1 2" key="1">
    <citation type="submission" date="2024-10" db="EMBL/GenBank/DDBJ databases">
        <title>The Natural Products Discovery Center: Release of the First 8490 Sequenced Strains for Exploring Actinobacteria Biosynthetic Diversity.</title>
        <authorList>
            <person name="Kalkreuter E."/>
            <person name="Kautsar S.A."/>
            <person name="Yang D."/>
            <person name="Bader C.D."/>
            <person name="Teijaro C.N."/>
            <person name="Fluegel L."/>
            <person name="Davis C.M."/>
            <person name="Simpson J.R."/>
            <person name="Lauterbach L."/>
            <person name="Steele A.D."/>
            <person name="Gui C."/>
            <person name="Meng S."/>
            <person name="Li G."/>
            <person name="Viehrig K."/>
            <person name="Ye F."/>
            <person name="Su P."/>
            <person name="Kiefer A.F."/>
            <person name="Nichols A."/>
            <person name="Cepeda A.J."/>
            <person name="Yan W."/>
            <person name="Fan B."/>
            <person name="Jiang Y."/>
            <person name="Adhikari A."/>
            <person name="Zheng C.-J."/>
            <person name="Schuster L."/>
            <person name="Cowan T.M."/>
            <person name="Smanski M.J."/>
            <person name="Chevrette M.G."/>
            <person name="De Carvalho L.P.S."/>
            <person name="Shen B."/>
        </authorList>
    </citation>
    <scope>NUCLEOTIDE SEQUENCE [LARGE SCALE GENOMIC DNA]</scope>
    <source>
        <strain evidence="1 2">NPDC004550</strain>
    </source>
</reference>
<accession>A0ABW6NU91</accession>
<name>A0ABW6NU91_9NOCA</name>
<organism evidence="1 2">
    <name type="scientific">Nocardia africana</name>
    <dbReference type="NCBI Taxonomy" id="134964"/>
    <lineage>
        <taxon>Bacteria</taxon>
        <taxon>Bacillati</taxon>
        <taxon>Actinomycetota</taxon>
        <taxon>Actinomycetes</taxon>
        <taxon>Mycobacteriales</taxon>
        <taxon>Nocardiaceae</taxon>
        <taxon>Nocardia</taxon>
    </lineage>
</organism>
<dbReference type="RefSeq" id="WP_387256349.1">
    <property type="nucleotide sequence ID" value="NZ_JBIALX010000038.1"/>
</dbReference>
<evidence type="ECO:0000313" key="1">
    <source>
        <dbReference type="EMBL" id="MFF0458681.1"/>
    </source>
</evidence>
<comment type="caution">
    <text evidence="1">The sequence shown here is derived from an EMBL/GenBank/DDBJ whole genome shotgun (WGS) entry which is preliminary data.</text>
</comment>